<feature type="repeat" description="ANK" evidence="11">
    <location>
        <begin position="85"/>
        <end position="117"/>
    </location>
</feature>
<comment type="catalytic activity">
    <reaction evidence="9">
        <text>L-threonyl-[protein] + ATP = O-phospho-L-threonyl-[protein] + ADP + H(+)</text>
        <dbReference type="Rhea" id="RHEA:46608"/>
        <dbReference type="Rhea" id="RHEA-COMP:11060"/>
        <dbReference type="Rhea" id="RHEA-COMP:11605"/>
        <dbReference type="ChEBI" id="CHEBI:15378"/>
        <dbReference type="ChEBI" id="CHEBI:30013"/>
        <dbReference type="ChEBI" id="CHEBI:30616"/>
        <dbReference type="ChEBI" id="CHEBI:61977"/>
        <dbReference type="ChEBI" id="CHEBI:456216"/>
        <dbReference type="EC" id="2.7.11.1"/>
    </reaction>
</comment>
<keyword evidence="5" id="KW-0808">Transferase</keyword>
<evidence type="ECO:0000313" key="16">
    <source>
        <dbReference type="Proteomes" id="UP001162131"/>
    </source>
</evidence>
<evidence type="ECO:0000259" key="13">
    <source>
        <dbReference type="PROSITE" id="PS50011"/>
    </source>
</evidence>
<accession>A0AAU9J811</accession>
<dbReference type="Gene3D" id="1.25.40.20">
    <property type="entry name" value="Ankyrin repeat-containing domain"/>
    <property type="match status" value="1"/>
</dbReference>
<evidence type="ECO:0000256" key="6">
    <source>
        <dbReference type="ARBA" id="ARBA00022741"/>
    </source>
</evidence>
<dbReference type="FunFam" id="1.10.510.10:FF:000008">
    <property type="entry name" value="Non-specific serine/threonine protein kinase"/>
    <property type="match status" value="1"/>
</dbReference>
<keyword evidence="8 12" id="KW-0067">ATP-binding</keyword>
<dbReference type="EMBL" id="CAJZBQ010000033">
    <property type="protein sequence ID" value="CAG9323380.1"/>
    <property type="molecule type" value="Genomic_DNA"/>
</dbReference>
<feature type="domain" description="Protein kinase" evidence="13">
    <location>
        <begin position="222"/>
        <end position="478"/>
    </location>
</feature>
<protein>
    <recommendedName>
        <fullName evidence="2">non-specific serine/threonine protein kinase</fullName>
        <ecNumber evidence="2">2.7.11.1</ecNumber>
    </recommendedName>
</protein>
<dbReference type="InterPro" id="IPR045270">
    <property type="entry name" value="STKc_AGC"/>
</dbReference>
<dbReference type="FunFam" id="3.30.200.20:FF:000524">
    <property type="entry name" value="Non-specific serine/threonine protein kinase"/>
    <property type="match status" value="1"/>
</dbReference>
<comment type="similarity">
    <text evidence="1">Belongs to the protein kinase superfamily. AGC Ser/Thr protein kinase family.</text>
</comment>
<evidence type="ECO:0000256" key="8">
    <source>
        <dbReference type="ARBA" id="ARBA00022840"/>
    </source>
</evidence>
<evidence type="ECO:0000256" key="4">
    <source>
        <dbReference type="ARBA" id="ARBA00022553"/>
    </source>
</evidence>
<proteinExistence type="inferred from homology"/>
<evidence type="ECO:0000256" key="2">
    <source>
        <dbReference type="ARBA" id="ARBA00012513"/>
    </source>
</evidence>
<dbReference type="GO" id="GO:0005524">
    <property type="term" value="F:ATP binding"/>
    <property type="evidence" value="ECO:0007669"/>
    <property type="project" value="UniProtKB-UniRule"/>
</dbReference>
<evidence type="ECO:0000259" key="14">
    <source>
        <dbReference type="PROSITE" id="PS51285"/>
    </source>
</evidence>
<dbReference type="Pfam" id="PF12796">
    <property type="entry name" value="Ank_2"/>
    <property type="match status" value="1"/>
</dbReference>
<dbReference type="SMART" id="SM00220">
    <property type="entry name" value="S_TKc"/>
    <property type="match status" value="1"/>
</dbReference>
<evidence type="ECO:0000256" key="1">
    <source>
        <dbReference type="ARBA" id="ARBA00009903"/>
    </source>
</evidence>
<organism evidence="15 16">
    <name type="scientific">Blepharisma stoltei</name>
    <dbReference type="NCBI Taxonomy" id="1481888"/>
    <lineage>
        <taxon>Eukaryota</taxon>
        <taxon>Sar</taxon>
        <taxon>Alveolata</taxon>
        <taxon>Ciliophora</taxon>
        <taxon>Postciliodesmatophora</taxon>
        <taxon>Heterotrichea</taxon>
        <taxon>Heterotrichida</taxon>
        <taxon>Blepharismidae</taxon>
        <taxon>Blepharisma</taxon>
    </lineage>
</organism>
<evidence type="ECO:0000256" key="5">
    <source>
        <dbReference type="ARBA" id="ARBA00022679"/>
    </source>
</evidence>
<evidence type="ECO:0000256" key="7">
    <source>
        <dbReference type="ARBA" id="ARBA00022777"/>
    </source>
</evidence>
<evidence type="ECO:0000256" key="9">
    <source>
        <dbReference type="ARBA" id="ARBA00047899"/>
    </source>
</evidence>
<keyword evidence="4" id="KW-0597">Phosphoprotein</keyword>
<dbReference type="InterPro" id="IPR011009">
    <property type="entry name" value="Kinase-like_dom_sf"/>
</dbReference>
<dbReference type="Gene3D" id="3.30.200.20">
    <property type="entry name" value="Phosphorylase Kinase, domain 1"/>
    <property type="match status" value="1"/>
</dbReference>
<dbReference type="PROSITE" id="PS51285">
    <property type="entry name" value="AGC_KINASE_CTER"/>
    <property type="match status" value="1"/>
</dbReference>
<dbReference type="SMART" id="SM00248">
    <property type="entry name" value="ANK"/>
    <property type="match status" value="4"/>
</dbReference>
<keyword evidence="3" id="KW-0723">Serine/threonine-protein kinase</keyword>
<evidence type="ECO:0000256" key="11">
    <source>
        <dbReference type="PROSITE-ProRule" id="PRU00023"/>
    </source>
</evidence>
<dbReference type="InterPro" id="IPR036770">
    <property type="entry name" value="Ankyrin_rpt-contain_sf"/>
</dbReference>
<dbReference type="InterPro" id="IPR000961">
    <property type="entry name" value="AGC-kinase_C"/>
</dbReference>
<dbReference type="SUPFAM" id="SSF56112">
    <property type="entry name" value="Protein kinase-like (PK-like)"/>
    <property type="match status" value="1"/>
</dbReference>
<reference evidence="15" key="1">
    <citation type="submission" date="2021-09" db="EMBL/GenBank/DDBJ databases">
        <authorList>
            <consortium name="AG Swart"/>
            <person name="Singh M."/>
            <person name="Singh A."/>
            <person name="Seah K."/>
            <person name="Emmerich C."/>
        </authorList>
    </citation>
    <scope>NUCLEOTIDE SEQUENCE</scope>
    <source>
        <strain evidence="15">ATCC30299</strain>
    </source>
</reference>
<keyword evidence="7" id="KW-0418">Kinase</keyword>
<evidence type="ECO:0000313" key="15">
    <source>
        <dbReference type="EMBL" id="CAG9323380.1"/>
    </source>
</evidence>
<dbReference type="PANTHER" id="PTHR24351">
    <property type="entry name" value="RIBOSOMAL PROTEIN S6 KINASE"/>
    <property type="match status" value="1"/>
</dbReference>
<feature type="binding site" evidence="12">
    <location>
        <position position="251"/>
    </location>
    <ligand>
        <name>ATP</name>
        <dbReference type="ChEBI" id="CHEBI:30616"/>
    </ligand>
</feature>
<dbReference type="PROSITE" id="PS50088">
    <property type="entry name" value="ANK_REPEAT"/>
    <property type="match status" value="3"/>
</dbReference>
<dbReference type="InterPro" id="IPR000719">
    <property type="entry name" value="Prot_kinase_dom"/>
</dbReference>
<gene>
    <name evidence="15" type="ORF">BSTOLATCC_MIC33279</name>
</gene>
<dbReference type="InterPro" id="IPR017441">
    <property type="entry name" value="Protein_kinase_ATP_BS"/>
</dbReference>
<dbReference type="PROSITE" id="PS00107">
    <property type="entry name" value="PROTEIN_KINASE_ATP"/>
    <property type="match status" value="1"/>
</dbReference>
<dbReference type="Gene3D" id="1.10.510.10">
    <property type="entry name" value="Transferase(Phosphotransferase) domain 1"/>
    <property type="match status" value="1"/>
</dbReference>
<dbReference type="SUPFAM" id="SSF48403">
    <property type="entry name" value="Ankyrin repeat"/>
    <property type="match status" value="1"/>
</dbReference>
<feature type="repeat" description="ANK" evidence="11">
    <location>
        <begin position="118"/>
        <end position="150"/>
    </location>
</feature>
<dbReference type="CDD" id="cd05123">
    <property type="entry name" value="STKc_AGC"/>
    <property type="match status" value="1"/>
</dbReference>
<feature type="domain" description="AGC-kinase C-terminal" evidence="14">
    <location>
        <begin position="479"/>
        <end position="531"/>
    </location>
</feature>
<dbReference type="PROSITE" id="PS50011">
    <property type="entry name" value="PROTEIN_KINASE_DOM"/>
    <property type="match status" value="1"/>
</dbReference>
<dbReference type="Pfam" id="PF00069">
    <property type="entry name" value="Pkinase"/>
    <property type="match status" value="1"/>
</dbReference>
<dbReference type="PROSITE" id="PS50297">
    <property type="entry name" value="ANK_REP_REGION"/>
    <property type="match status" value="2"/>
</dbReference>
<dbReference type="PRINTS" id="PR01415">
    <property type="entry name" value="ANKYRIN"/>
</dbReference>
<dbReference type="GO" id="GO:0004674">
    <property type="term" value="F:protein serine/threonine kinase activity"/>
    <property type="evidence" value="ECO:0007669"/>
    <property type="project" value="UniProtKB-KW"/>
</dbReference>
<dbReference type="Proteomes" id="UP001162131">
    <property type="component" value="Unassembled WGS sequence"/>
</dbReference>
<evidence type="ECO:0000256" key="12">
    <source>
        <dbReference type="PROSITE-ProRule" id="PRU10141"/>
    </source>
</evidence>
<feature type="repeat" description="ANK" evidence="11">
    <location>
        <begin position="50"/>
        <end position="82"/>
    </location>
</feature>
<sequence length="531" mass="60394">MNNQYSIQLQKYEFGRALFDALDRNDPELLKLILDQYRNIPTNSTVAEINGLTPLHVAALKGNLECCETLLDYGTNIDINARDDHERTPLHIACLYSHLSIAQLLTRSGALLNISDIYGNTPLHYVILIGNTEFINWIFLKNPNTEVKNKEGKIPTEMSKKKNIKLLVFKLMRPSLGSDNFIKSRNSLKNIELISAIPSQPSCDSDEVPEFVFDSKLSPSDFLVLEQLGKGSFGEVFLVQMKSTCKFYAMKVLKKQKVITQNLIRYVMTERNVLTYIKHPFIVGLNYAFQTASKLFLVLDYCPGGDLGRLLNKEKVFSEERAKIYVCEILTAIEELHKRNIIFRDLKPENVVLDQEGHALLTDFGLSKEGIQTSQAANSFCGSIAYLAPEILRQKGHGKAVDWYLLGVLLYEMLIGVPPYFSNNKKQLLSNIQKAPLIVPSHLNQTTKNLLIGLLQKNFEKRLGFIGDAEEIKNHEYFYGVDWDMVLKKNLRPPKPVMKNDATNGLNIDFEEETETNENSNHLQGWSFVHE</sequence>
<dbReference type="AlphaFoldDB" id="A0AAU9J811"/>
<name>A0AAU9J811_9CILI</name>
<evidence type="ECO:0000256" key="10">
    <source>
        <dbReference type="ARBA" id="ARBA00048679"/>
    </source>
</evidence>
<keyword evidence="11" id="KW-0040">ANK repeat</keyword>
<comment type="catalytic activity">
    <reaction evidence="10">
        <text>L-seryl-[protein] + ATP = O-phospho-L-seryl-[protein] + ADP + H(+)</text>
        <dbReference type="Rhea" id="RHEA:17989"/>
        <dbReference type="Rhea" id="RHEA-COMP:9863"/>
        <dbReference type="Rhea" id="RHEA-COMP:11604"/>
        <dbReference type="ChEBI" id="CHEBI:15378"/>
        <dbReference type="ChEBI" id="CHEBI:29999"/>
        <dbReference type="ChEBI" id="CHEBI:30616"/>
        <dbReference type="ChEBI" id="CHEBI:83421"/>
        <dbReference type="ChEBI" id="CHEBI:456216"/>
        <dbReference type="EC" id="2.7.11.1"/>
    </reaction>
</comment>
<comment type="caution">
    <text evidence="15">The sequence shown here is derived from an EMBL/GenBank/DDBJ whole genome shotgun (WGS) entry which is preliminary data.</text>
</comment>
<keyword evidence="16" id="KW-1185">Reference proteome</keyword>
<dbReference type="EC" id="2.7.11.1" evidence="2"/>
<keyword evidence="6 12" id="KW-0547">Nucleotide-binding</keyword>
<evidence type="ECO:0000256" key="3">
    <source>
        <dbReference type="ARBA" id="ARBA00022527"/>
    </source>
</evidence>
<dbReference type="InterPro" id="IPR002110">
    <property type="entry name" value="Ankyrin_rpt"/>
</dbReference>